<feature type="region of interest" description="Disordered" evidence="3">
    <location>
        <begin position="272"/>
        <end position="437"/>
    </location>
</feature>
<dbReference type="Proteomes" id="UP001201163">
    <property type="component" value="Unassembled WGS sequence"/>
</dbReference>
<dbReference type="AlphaFoldDB" id="A0AAD4LGK9"/>
<evidence type="ECO:0000256" key="1">
    <source>
        <dbReference type="ARBA" id="ARBA00008356"/>
    </source>
</evidence>
<feature type="compositionally biased region" description="Low complexity" evidence="3">
    <location>
        <begin position="294"/>
        <end position="311"/>
    </location>
</feature>
<evidence type="ECO:0000256" key="3">
    <source>
        <dbReference type="SAM" id="MobiDB-lite"/>
    </source>
</evidence>
<accession>A0AAD4LGK9</accession>
<dbReference type="Gene3D" id="1.10.10.1420">
    <property type="entry name" value="DNA replication factor Cdt1, C-terminal WH domain"/>
    <property type="match status" value="1"/>
</dbReference>
<name>A0AAD4LGK9_9AGAM</name>
<evidence type="ECO:0000259" key="4">
    <source>
        <dbReference type="Pfam" id="PF16679"/>
    </source>
</evidence>
<feature type="compositionally biased region" description="Polar residues" evidence="3">
    <location>
        <begin position="327"/>
        <end position="350"/>
    </location>
</feature>
<feature type="region of interest" description="Disordered" evidence="3">
    <location>
        <begin position="143"/>
        <end position="173"/>
    </location>
</feature>
<dbReference type="InterPro" id="IPR032054">
    <property type="entry name" value="Cdt1_C"/>
</dbReference>
<comment type="caution">
    <text evidence="5">The sequence shown here is derived from an EMBL/GenBank/DDBJ whole genome shotgun (WGS) entry which is preliminary data.</text>
</comment>
<dbReference type="Pfam" id="PF16679">
    <property type="entry name" value="CDT1_C"/>
    <property type="match status" value="1"/>
</dbReference>
<reference evidence="5" key="1">
    <citation type="submission" date="2022-01" db="EMBL/GenBank/DDBJ databases">
        <title>Comparative genomics reveals a dynamic genome evolution in the ectomycorrhizal milk-cap (Lactarius) mushrooms.</title>
        <authorList>
            <consortium name="DOE Joint Genome Institute"/>
            <person name="Lebreton A."/>
            <person name="Tang N."/>
            <person name="Kuo A."/>
            <person name="LaButti K."/>
            <person name="Drula E."/>
            <person name="Barry K."/>
            <person name="Clum A."/>
            <person name="Lipzen A."/>
            <person name="Mousain D."/>
            <person name="Ng V."/>
            <person name="Wang R."/>
            <person name="Wang X."/>
            <person name="Dai Y."/>
            <person name="Henrissat B."/>
            <person name="Grigoriev I.V."/>
            <person name="Guerin-Laguette A."/>
            <person name="Yu F."/>
            <person name="Martin F.M."/>
        </authorList>
    </citation>
    <scope>NUCLEOTIDE SEQUENCE</scope>
    <source>
        <strain evidence="5">QP</strain>
    </source>
</reference>
<evidence type="ECO:0000313" key="6">
    <source>
        <dbReference type="Proteomes" id="UP001201163"/>
    </source>
</evidence>
<proteinExistence type="inferred from homology"/>
<evidence type="ECO:0000256" key="2">
    <source>
        <dbReference type="ARBA" id="ARBA00023306"/>
    </source>
</evidence>
<organism evidence="5 6">
    <name type="scientific">Lactarius akahatsu</name>
    <dbReference type="NCBI Taxonomy" id="416441"/>
    <lineage>
        <taxon>Eukaryota</taxon>
        <taxon>Fungi</taxon>
        <taxon>Dikarya</taxon>
        <taxon>Basidiomycota</taxon>
        <taxon>Agaricomycotina</taxon>
        <taxon>Agaricomycetes</taxon>
        <taxon>Russulales</taxon>
        <taxon>Russulaceae</taxon>
        <taxon>Lactarius</taxon>
    </lineage>
</organism>
<gene>
    <name evidence="5" type="ORF">EDB92DRAFT_2010798</name>
</gene>
<keyword evidence="2" id="KW-0131">Cell cycle</keyword>
<protein>
    <recommendedName>
        <fullName evidence="4">DNA replication factor Cdt1 C-terminal domain-containing protein</fullName>
    </recommendedName>
</protein>
<comment type="similarity">
    <text evidence="1">Belongs to the Cdt1 family.</text>
</comment>
<evidence type="ECO:0000313" key="5">
    <source>
        <dbReference type="EMBL" id="KAH8988609.1"/>
    </source>
</evidence>
<sequence>MSDLYTSLHISPKKKRILSDDEDDTVLTPKRLRTAPPSPPSTVKASRLKTVSVRQTPETTSDISALPSHLSRLFTIQTALQHALSHALASCAVSPSAETGILRNVLNHHTLNAYSGLSVKLDLDDLSRLCWLWEWRGDVIPPANKPSRVKEDDSNPFLEDPAPSQQPKDWTRGSMGFVISPTSHFSKPSKSRIPAYGIGIEVEMDLDKDMGSGMASVARWTADGEKRRQVVLSKLRRWVELHADADQTPNLPMANLPQLIVPTKPSKLTQLLASASPKSPASVRILSTPPSPTSPTKASGSRASLSSTSPAKVSSVLSDFGSRLRHTPTSNKSSASKAGSVATNSIQFPKTPSRRALLEDLTGLLTPRTPSTSPSKAEPSDSLPSTPVHQRGSNAATVPQTPTSSRRQALYERIRHKSLTSTPVKTPSKSKGVTGGKLSRDQLLKLSQEEMRRRVLLGRLDGVAESVWMLFSGPSTSNAGLSTRKRRALPASEVASAVLKSSPVPMSTAEAQESLTILTSLCPFFLKPLDVDGQEWLEMPASAQTSGEKLVPTSPGSSAEMLTRSPRRVKKEAGGLREVRERIRREIELQD</sequence>
<feature type="region of interest" description="Disordered" evidence="3">
    <location>
        <begin position="16"/>
        <end position="47"/>
    </location>
</feature>
<feature type="compositionally biased region" description="Low complexity" evidence="3">
    <location>
        <begin position="273"/>
        <end position="282"/>
    </location>
</feature>
<keyword evidence="6" id="KW-1185">Reference proteome</keyword>
<feature type="region of interest" description="Disordered" evidence="3">
    <location>
        <begin position="542"/>
        <end position="574"/>
    </location>
</feature>
<feature type="domain" description="DNA replication factor Cdt1 C-terminal" evidence="4">
    <location>
        <begin position="410"/>
        <end position="527"/>
    </location>
</feature>
<feature type="compositionally biased region" description="Polar residues" evidence="3">
    <location>
        <begin position="419"/>
        <end position="431"/>
    </location>
</feature>
<dbReference type="InterPro" id="IPR038090">
    <property type="entry name" value="Cdt1_C_WH_dom_sf"/>
</dbReference>
<feature type="compositionally biased region" description="Polar residues" evidence="3">
    <location>
        <begin position="382"/>
        <end position="407"/>
    </location>
</feature>
<dbReference type="EMBL" id="JAKELL010000041">
    <property type="protein sequence ID" value="KAH8988609.1"/>
    <property type="molecule type" value="Genomic_DNA"/>
</dbReference>